<dbReference type="EMBL" id="JAHESC010000020">
    <property type="protein sequence ID" value="MBT1687786.1"/>
    <property type="molecule type" value="Genomic_DNA"/>
</dbReference>
<protein>
    <recommendedName>
        <fullName evidence="4">Lipoprotein</fullName>
    </recommendedName>
</protein>
<feature type="chain" id="PRO_5042858042" description="Lipoprotein" evidence="1">
    <location>
        <begin position="27"/>
        <end position="251"/>
    </location>
</feature>
<keyword evidence="3" id="KW-1185">Reference proteome</keyword>
<organism evidence="2 3">
    <name type="scientific">Dawidia soli</name>
    <dbReference type="NCBI Taxonomy" id="2782352"/>
    <lineage>
        <taxon>Bacteria</taxon>
        <taxon>Pseudomonadati</taxon>
        <taxon>Bacteroidota</taxon>
        <taxon>Cytophagia</taxon>
        <taxon>Cytophagales</taxon>
        <taxon>Chryseotaleaceae</taxon>
        <taxon>Dawidia</taxon>
    </lineage>
</organism>
<comment type="caution">
    <text evidence="2">The sequence shown here is derived from an EMBL/GenBank/DDBJ whole genome shotgun (WGS) entry which is preliminary data.</text>
</comment>
<dbReference type="Proteomes" id="UP001319180">
    <property type="component" value="Unassembled WGS sequence"/>
</dbReference>
<name>A0AAP2GI22_9BACT</name>
<dbReference type="PROSITE" id="PS51257">
    <property type="entry name" value="PROKAR_LIPOPROTEIN"/>
    <property type="match status" value="1"/>
</dbReference>
<proteinExistence type="predicted"/>
<gene>
    <name evidence="2" type="ORF">KK078_14555</name>
</gene>
<feature type="signal peptide" evidence="1">
    <location>
        <begin position="1"/>
        <end position="26"/>
    </location>
</feature>
<evidence type="ECO:0000313" key="3">
    <source>
        <dbReference type="Proteomes" id="UP001319180"/>
    </source>
</evidence>
<evidence type="ECO:0000313" key="2">
    <source>
        <dbReference type="EMBL" id="MBT1687786.1"/>
    </source>
</evidence>
<keyword evidence="1" id="KW-0732">Signal</keyword>
<dbReference type="RefSeq" id="WP_254091016.1">
    <property type="nucleotide sequence ID" value="NZ_JAHESC010000020.1"/>
</dbReference>
<evidence type="ECO:0008006" key="4">
    <source>
        <dbReference type="Google" id="ProtNLM"/>
    </source>
</evidence>
<accession>A0AAP2GI22</accession>
<sequence>MNVKVSLSWVVLTAVVLGVTSCGSTASFYTDVTRRKTSLQYLHDTPPSRQVSACQVQVAKPVVTDPSFIRPGSVRTARSYIVPVIVYTEWGSQFDYRLGSASIQQDVASFVQSALITESARSGIFTADSVRTTGDLVLEIEIDSVGALGQYFKKGYFIYLFFAYAYDQKEGIAGSMAYARCRYRLRKGDTILIDDVVESQHAPQTPDRVYSSPKLLRADFNSALIEALSLSLKDNIEKIVQEVNGYCRFTP</sequence>
<dbReference type="AlphaFoldDB" id="A0AAP2GI22"/>
<evidence type="ECO:0000256" key="1">
    <source>
        <dbReference type="SAM" id="SignalP"/>
    </source>
</evidence>
<reference evidence="2 3" key="1">
    <citation type="submission" date="2021-05" db="EMBL/GenBank/DDBJ databases">
        <title>A Polyphasic approach of four new species of the genus Ohtaekwangia: Ohtaekwangia histidinii sp. nov., Ohtaekwangia cretensis sp. nov., Ohtaekwangia indiensis sp. nov., Ohtaekwangia reichenbachii sp. nov. from diverse environment.</title>
        <authorList>
            <person name="Octaviana S."/>
        </authorList>
    </citation>
    <scope>NUCLEOTIDE SEQUENCE [LARGE SCALE GENOMIC DNA]</scope>
    <source>
        <strain evidence="2 3">PWU37</strain>
    </source>
</reference>